<dbReference type="OrthoDB" id="9811519at2"/>
<evidence type="ECO:0000313" key="3">
    <source>
        <dbReference type="EMBL" id="AWK84986.1"/>
    </source>
</evidence>
<organism evidence="3 4">
    <name type="scientific">Azospirillum thermophilum</name>
    <dbReference type="NCBI Taxonomy" id="2202148"/>
    <lineage>
        <taxon>Bacteria</taxon>
        <taxon>Pseudomonadati</taxon>
        <taxon>Pseudomonadota</taxon>
        <taxon>Alphaproteobacteria</taxon>
        <taxon>Rhodospirillales</taxon>
        <taxon>Azospirillaceae</taxon>
        <taxon>Azospirillum</taxon>
    </lineage>
</organism>
<dbReference type="Pfam" id="PF02615">
    <property type="entry name" value="Ldh_2"/>
    <property type="match status" value="1"/>
</dbReference>
<dbReference type="InterPro" id="IPR043144">
    <property type="entry name" value="Mal/L-sulf/L-lact_DH-like_ah"/>
</dbReference>
<dbReference type="GO" id="GO:0016491">
    <property type="term" value="F:oxidoreductase activity"/>
    <property type="evidence" value="ECO:0007669"/>
    <property type="project" value="UniProtKB-KW"/>
</dbReference>
<dbReference type="Gene3D" id="1.10.1530.10">
    <property type="match status" value="1"/>
</dbReference>
<dbReference type="EMBL" id="CP029352">
    <property type="protein sequence ID" value="AWK84986.1"/>
    <property type="molecule type" value="Genomic_DNA"/>
</dbReference>
<keyword evidence="2" id="KW-0560">Oxidoreductase</keyword>
<evidence type="ECO:0000313" key="4">
    <source>
        <dbReference type="Proteomes" id="UP000245629"/>
    </source>
</evidence>
<dbReference type="SUPFAM" id="SSF89733">
    <property type="entry name" value="L-sulfolactate dehydrogenase-like"/>
    <property type="match status" value="1"/>
</dbReference>
<comment type="similarity">
    <text evidence="1">Belongs to the LDH2/MDH2 oxidoreductase family.</text>
</comment>
<accession>A0A2S2CKL5</accession>
<dbReference type="PANTHER" id="PTHR11091">
    <property type="entry name" value="OXIDOREDUCTASE-RELATED"/>
    <property type="match status" value="1"/>
</dbReference>
<sequence>MNDSHKDPFSAAASFNAGVYGTSIRPVKAAPLLEAVRLLLQAAGSDTEEARIVADHLVEANLRGHDSHGVGMLSMYMPAIEAGLLRPNQHAAVIGRSGAFLSVAGGHGYGQVIAREAMDLAIEQAQREGLVALSLRDTHHIGRVGSYGEQCSRAGLVCIAFVNVASRPMVAPHDGIQARLGTNPICIAVPATQATPALILDFATSAVAVGKCRVAMGKGQEMAPGLLIDAEGNGTRDPKVMFSDPYGALLPLGGHKGFGLALMCDVLAGALASAMPGTPTHQSAERIMNNMFAIVIDPARGGNAGWAADLDDLVAYVRDTPAAAGVDAIRMPGEPEIRTREKRLAEGIPLDGATLAMLTGLGQERGVAEVATLLA</sequence>
<dbReference type="RefSeq" id="WP_109323793.1">
    <property type="nucleotide sequence ID" value="NZ_CP029352.1"/>
</dbReference>
<gene>
    <name evidence="3" type="ORF">DEW08_01245</name>
</gene>
<dbReference type="Gene3D" id="3.30.1370.60">
    <property type="entry name" value="Hypothetical oxidoreductase yiak, domain 2"/>
    <property type="match status" value="1"/>
</dbReference>
<dbReference type="AlphaFoldDB" id="A0A2S2CKL5"/>
<dbReference type="InterPro" id="IPR043143">
    <property type="entry name" value="Mal/L-sulf/L-lact_DH-like_NADP"/>
</dbReference>
<dbReference type="InterPro" id="IPR003767">
    <property type="entry name" value="Malate/L-lactate_DH-like"/>
</dbReference>
<dbReference type="PANTHER" id="PTHR11091:SF0">
    <property type="entry name" value="MALATE DEHYDROGENASE"/>
    <property type="match status" value="1"/>
</dbReference>
<reference evidence="4" key="1">
    <citation type="submission" date="2018-05" db="EMBL/GenBank/DDBJ databases">
        <title>Azospirillum thermophila sp. nov., a novel isolated from hot spring.</title>
        <authorList>
            <person name="Zhao Z."/>
        </authorList>
    </citation>
    <scope>NUCLEOTIDE SEQUENCE [LARGE SCALE GENOMIC DNA]</scope>
    <source>
        <strain evidence="4">CFH 70021</strain>
    </source>
</reference>
<name>A0A2S2CKL5_9PROT</name>
<dbReference type="Proteomes" id="UP000245629">
    <property type="component" value="Chromosome 1"/>
</dbReference>
<dbReference type="InterPro" id="IPR036111">
    <property type="entry name" value="Mal/L-sulfo/L-lacto_DH-like_sf"/>
</dbReference>
<proteinExistence type="inferred from homology"/>
<evidence type="ECO:0000256" key="2">
    <source>
        <dbReference type="ARBA" id="ARBA00023002"/>
    </source>
</evidence>
<evidence type="ECO:0000256" key="1">
    <source>
        <dbReference type="ARBA" id="ARBA00006056"/>
    </source>
</evidence>
<protein>
    <submittedName>
        <fullName evidence="3">Malate/lactate/ureidoglycolate dehydrogenase</fullName>
    </submittedName>
</protein>
<dbReference type="KEGG" id="azz:DEW08_01245"/>
<dbReference type="NCBIfam" id="NF007504">
    <property type="entry name" value="PRK10098.1"/>
    <property type="match status" value="1"/>
</dbReference>
<keyword evidence="4" id="KW-1185">Reference proteome</keyword>